<name>A0A8S9M077_BRACR</name>
<accession>A0A8S9M077</accession>
<dbReference type="AlphaFoldDB" id="A0A8S9M077"/>
<protein>
    <submittedName>
        <fullName evidence="1">Uncharacterized protein</fullName>
    </submittedName>
</protein>
<evidence type="ECO:0000313" key="1">
    <source>
        <dbReference type="EMBL" id="KAF2611697.1"/>
    </source>
</evidence>
<organism evidence="1">
    <name type="scientific">Brassica cretica</name>
    <name type="common">Mustard</name>
    <dbReference type="NCBI Taxonomy" id="69181"/>
    <lineage>
        <taxon>Eukaryota</taxon>
        <taxon>Viridiplantae</taxon>
        <taxon>Streptophyta</taxon>
        <taxon>Embryophyta</taxon>
        <taxon>Tracheophyta</taxon>
        <taxon>Spermatophyta</taxon>
        <taxon>Magnoliopsida</taxon>
        <taxon>eudicotyledons</taxon>
        <taxon>Gunneridae</taxon>
        <taxon>Pentapetalae</taxon>
        <taxon>rosids</taxon>
        <taxon>malvids</taxon>
        <taxon>Brassicales</taxon>
        <taxon>Brassicaceae</taxon>
        <taxon>Brassiceae</taxon>
        <taxon>Brassica</taxon>
    </lineage>
</organism>
<dbReference type="EMBL" id="QGKY02000089">
    <property type="protein sequence ID" value="KAF2611697.1"/>
    <property type="molecule type" value="Genomic_DNA"/>
</dbReference>
<comment type="caution">
    <text evidence="1">The sequence shown here is derived from an EMBL/GenBank/DDBJ whole genome shotgun (WGS) entry which is preliminary data.</text>
</comment>
<gene>
    <name evidence="1" type="ORF">F2Q70_00013399</name>
</gene>
<reference evidence="1" key="1">
    <citation type="submission" date="2019-12" db="EMBL/GenBank/DDBJ databases">
        <title>Genome sequencing and annotation of Brassica cretica.</title>
        <authorList>
            <person name="Studholme D.J."/>
            <person name="Sarris P.F."/>
        </authorList>
    </citation>
    <scope>NUCLEOTIDE SEQUENCE</scope>
    <source>
        <strain evidence="1">PFS-102/07</strain>
        <tissue evidence="1">Leaf</tissue>
    </source>
</reference>
<proteinExistence type="predicted"/>
<sequence>MKLLSCVTPQQYHACLARTLSSTCPGSRMTRQRTPPSQRTLVSLLVVLVICRVNSTTYSSSSSFYGFGESGSESDRSELVIGVKNIEYTDRTEKETEESMLAKLSVFF</sequence>